<keyword evidence="1" id="KW-0805">Transcription regulation</keyword>
<dbReference type="GO" id="GO:0003677">
    <property type="term" value="F:DNA binding"/>
    <property type="evidence" value="ECO:0007669"/>
    <property type="project" value="UniProtKB-KW"/>
</dbReference>
<evidence type="ECO:0000313" key="6">
    <source>
        <dbReference type="Proteomes" id="UP000317036"/>
    </source>
</evidence>
<keyword evidence="6" id="KW-1185">Reference proteome</keyword>
<sequence length="118" mass="13629">MLCKLLGPPLTTVRMERYEHVSMAAEILIRMIEYDSAHPEPYTLPCRLIVRGSTAPRIRWLEEPLIPQHKQITPVSCRRSTSRLLSARTITRSISFMMRFKQVRHPSCSRITAEPAGR</sequence>
<dbReference type="InterPro" id="IPR028082">
    <property type="entry name" value="Peripla_BP_I"/>
</dbReference>
<organism evidence="5 6">
    <name type="scientific">Paenibacillus cremeus</name>
    <dbReference type="NCBI Taxonomy" id="2163881"/>
    <lineage>
        <taxon>Bacteria</taxon>
        <taxon>Bacillati</taxon>
        <taxon>Bacillota</taxon>
        <taxon>Bacilli</taxon>
        <taxon>Bacillales</taxon>
        <taxon>Paenibacillaceae</taxon>
        <taxon>Paenibacillus</taxon>
    </lineage>
</organism>
<keyword evidence="2" id="KW-0238">DNA-binding</keyword>
<dbReference type="SUPFAM" id="SSF53822">
    <property type="entry name" value="Periplasmic binding protein-like I"/>
    <property type="match status" value="1"/>
</dbReference>
<gene>
    <name evidence="5" type="ORF">FPZ49_19305</name>
</gene>
<dbReference type="Gene3D" id="3.40.50.2300">
    <property type="match status" value="1"/>
</dbReference>
<evidence type="ECO:0000256" key="3">
    <source>
        <dbReference type="ARBA" id="ARBA00023163"/>
    </source>
</evidence>
<evidence type="ECO:0000259" key="4">
    <source>
        <dbReference type="Pfam" id="PF13377"/>
    </source>
</evidence>
<dbReference type="Proteomes" id="UP000317036">
    <property type="component" value="Unassembled WGS sequence"/>
</dbReference>
<accession>A0A559K8D7</accession>
<dbReference type="InterPro" id="IPR046335">
    <property type="entry name" value="LacI/GalR-like_sensor"/>
</dbReference>
<name>A0A559K8D7_9BACL</name>
<evidence type="ECO:0000313" key="5">
    <source>
        <dbReference type="EMBL" id="TVY08389.1"/>
    </source>
</evidence>
<dbReference type="Pfam" id="PF13377">
    <property type="entry name" value="Peripla_BP_3"/>
    <property type="match status" value="1"/>
</dbReference>
<evidence type="ECO:0000256" key="1">
    <source>
        <dbReference type="ARBA" id="ARBA00023015"/>
    </source>
</evidence>
<dbReference type="OrthoDB" id="9775106at2"/>
<comment type="caution">
    <text evidence="5">The sequence shown here is derived from an EMBL/GenBank/DDBJ whole genome shotgun (WGS) entry which is preliminary data.</text>
</comment>
<dbReference type="AlphaFoldDB" id="A0A559K8D7"/>
<keyword evidence="3" id="KW-0804">Transcription</keyword>
<proteinExistence type="predicted"/>
<feature type="domain" description="Transcriptional regulator LacI/GalR-like sensor" evidence="4">
    <location>
        <begin position="3"/>
        <end position="54"/>
    </location>
</feature>
<reference evidence="5 6" key="1">
    <citation type="submission" date="2019-07" db="EMBL/GenBank/DDBJ databases">
        <authorList>
            <person name="Kim J."/>
        </authorList>
    </citation>
    <scope>NUCLEOTIDE SEQUENCE [LARGE SCALE GENOMIC DNA]</scope>
    <source>
        <strain evidence="5 6">JC52</strain>
    </source>
</reference>
<evidence type="ECO:0000256" key="2">
    <source>
        <dbReference type="ARBA" id="ARBA00023125"/>
    </source>
</evidence>
<protein>
    <recommendedName>
        <fullName evidence="4">Transcriptional regulator LacI/GalR-like sensor domain-containing protein</fullName>
    </recommendedName>
</protein>
<dbReference type="EMBL" id="VNJI01000024">
    <property type="protein sequence ID" value="TVY08389.1"/>
    <property type="molecule type" value="Genomic_DNA"/>
</dbReference>